<dbReference type="RefSeq" id="WP_284397061.1">
    <property type="nucleotide sequence ID" value="NZ_BSNQ01000003.1"/>
</dbReference>
<dbReference type="PROSITE" id="PS51257">
    <property type="entry name" value="PROKAR_LIPOPROTEIN"/>
    <property type="match status" value="1"/>
</dbReference>
<dbReference type="InterPro" id="IPR058637">
    <property type="entry name" value="YknX-like_C"/>
</dbReference>
<sequence length="357" mass="36928">MNRFLLTRATLVALLALLAGCGGGAADGDDAADVSGQVLITTTTPVSQSFHDTIQAWGTAVGDPHRATVISLGHGGQVTGADVAAGQTVRHGQALLHIAPDPAARNTYRQAQSALELATGELKRTEQMVAQHLATQSQLAAAHKALDDAQAGLDAQRALGGGSAEEIISAPADGVVTALNVNLGDRFQAGAALLSFTPLHGLIARLGVQPEDGSRLKPGMPVQVQGVYGSGDMLDGQINMVGQAIDAQTHLLPLQVALPPSASASLVAGAAVRANIETASYTAWALPRDAVLHDDKGDYVFTVDHDHAKRIDITLKHSEGDTVGVQGALDGKMRIIVLGSYELNDGDAVREQQEPAK</sequence>
<feature type="signal peptide" evidence="2">
    <location>
        <begin position="1"/>
        <end position="25"/>
    </location>
</feature>
<evidence type="ECO:0000256" key="1">
    <source>
        <dbReference type="ARBA" id="ARBA00009477"/>
    </source>
</evidence>
<evidence type="ECO:0000256" key="2">
    <source>
        <dbReference type="SAM" id="SignalP"/>
    </source>
</evidence>
<dbReference type="PANTHER" id="PTHR30469:SF15">
    <property type="entry name" value="HLYD FAMILY OF SECRETION PROTEINS"/>
    <property type="match status" value="1"/>
</dbReference>
<dbReference type="EMBL" id="JADIKG010000011">
    <property type="protein sequence ID" value="MFK2873569.1"/>
    <property type="molecule type" value="Genomic_DNA"/>
</dbReference>
<feature type="chain" id="PRO_5046088595" evidence="2">
    <location>
        <begin position="26"/>
        <end position="357"/>
    </location>
</feature>
<name>A0ABW8IXA3_9GAMM</name>
<dbReference type="Proteomes" id="UP001620405">
    <property type="component" value="Unassembled WGS sequence"/>
</dbReference>
<protein>
    <submittedName>
        <fullName evidence="4">Efflux RND transporter periplasmic adaptor subunit</fullName>
    </submittedName>
</protein>
<keyword evidence="5" id="KW-1185">Reference proteome</keyword>
<keyword evidence="2" id="KW-0732">Signal</keyword>
<accession>A0ABW8IXA3</accession>
<dbReference type="Gene3D" id="1.10.287.470">
    <property type="entry name" value="Helix hairpin bin"/>
    <property type="match status" value="1"/>
</dbReference>
<evidence type="ECO:0000313" key="4">
    <source>
        <dbReference type="EMBL" id="MFK2873569.1"/>
    </source>
</evidence>
<comment type="caution">
    <text evidence="4">The sequence shown here is derived from an EMBL/GenBank/DDBJ whole genome shotgun (WGS) entry which is preliminary data.</text>
</comment>
<dbReference type="InterPro" id="IPR006143">
    <property type="entry name" value="RND_pump_MFP"/>
</dbReference>
<evidence type="ECO:0000313" key="5">
    <source>
        <dbReference type="Proteomes" id="UP001620405"/>
    </source>
</evidence>
<dbReference type="PANTHER" id="PTHR30469">
    <property type="entry name" value="MULTIDRUG RESISTANCE PROTEIN MDTA"/>
    <property type="match status" value="1"/>
</dbReference>
<dbReference type="Gene3D" id="2.40.50.100">
    <property type="match status" value="1"/>
</dbReference>
<dbReference type="Gene3D" id="2.40.30.170">
    <property type="match status" value="1"/>
</dbReference>
<dbReference type="Pfam" id="PF25989">
    <property type="entry name" value="YknX_C"/>
    <property type="match status" value="1"/>
</dbReference>
<reference evidence="4 5" key="1">
    <citation type="submission" date="2020-10" db="EMBL/GenBank/DDBJ databases">
        <title>Phylogeny of dyella-like bacteria.</title>
        <authorList>
            <person name="Fu J."/>
        </authorList>
    </citation>
    <scope>NUCLEOTIDE SEQUENCE [LARGE SCALE GENOMIC DNA]</scope>
    <source>
        <strain evidence="4 5">DHOB07</strain>
    </source>
</reference>
<dbReference type="Gene3D" id="2.40.420.20">
    <property type="match status" value="1"/>
</dbReference>
<proteinExistence type="inferred from homology"/>
<comment type="similarity">
    <text evidence="1">Belongs to the membrane fusion protein (MFP) (TC 8.A.1) family.</text>
</comment>
<organism evidence="4 5">
    <name type="scientific">Dyella lipolytica</name>
    <dbReference type="NCBI Taxonomy" id="1867835"/>
    <lineage>
        <taxon>Bacteria</taxon>
        <taxon>Pseudomonadati</taxon>
        <taxon>Pseudomonadota</taxon>
        <taxon>Gammaproteobacteria</taxon>
        <taxon>Lysobacterales</taxon>
        <taxon>Rhodanobacteraceae</taxon>
        <taxon>Dyella</taxon>
    </lineage>
</organism>
<gene>
    <name evidence="4" type="ORF">ISP13_08495</name>
</gene>
<evidence type="ECO:0000259" key="3">
    <source>
        <dbReference type="Pfam" id="PF25989"/>
    </source>
</evidence>
<dbReference type="NCBIfam" id="TIGR01730">
    <property type="entry name" value="RND_mfp"/>
    <property type="match status" value="1"/>
</dbReference>
<feature type="domain" description="YknX-like C-terminal permuted SH3-like" evidence="3">
    <location>
        <begin position="285"/>
        <end position="350"/>
    </location>
</feature>
<dbReference type="SUPFAM" id="SSF111369">
    <property type="entry name" value="HlyD-like secretion proteins"/>
    <property type="match status" value="1"/>
</dbReference>